<dbReference type="Gene3D" id="1.10.10.10">
    <property type="entry name" value="Winged helix-like DNA-binding domain superfamily/Winged helix DNA-binding domain"/>
    <property type="match status" value="1"/>
</dbReference>
<dbReference type="PANTHER" id="PTHR30432">
    <property type="entry name" value="TRANSCRIPTIONAL REGULATOR MODE"/>
    <property type="match status" value="1"/>
</dbReference>
<evidence type="ECO:0000259" key="1">
    <source>
        <dbReference type="Pfam" id="PF00126"/>
    </source>
</evidence>
<dbReference type="Pfam" id="PF00126">
    <property type="entry name" value="HTH_1"/>
    <property type="match status" value="1"/>
</dbReference>
<dbReference type="InterPro" id="IPR051815">
    <property type="entry name" value="Molybdate_resp_trans_reg"/>
</dbReference>
<dbReference type="SUPFAM" id="SSF46785">
    <property type="entry name" value="Winged helix' DNA-binding domain"/>
    <property type="match status" value="1"/>
</dbReference>
<proteinExistence type="predicted"/>
<reference evidence="2 3" key="1">
    <citation type="submission" date="2020-10" db="EMBL/GenBank/DDBJ databases">
        <title>Degradation of 1,4-Dioxane by Xanthobacter sp. YN2, via a Novel Group-2 Soluble Di-Iron Monooxygenase.</title>
        <authorList>
            <person name="Ma F."/>
            <person name="Wang Y."/>
            <person name="Yang J."/>
            <person name="Guo H."/>
            <person name="Su D."/>
            <person name="Yu L."/>
        </authorList>
    </citation>
    <scope>NUCLEOTIDE SEQUENCE [LARGE SCALE GENOMIC DNA]</scope>
    <source>
        <strain evidence="2 3">YN2</strain>
    </source>
</reference>
<dbReference type="EMBL" id="CP063362">
    <property type="protein sequence ID" value="QRG06610.1"/>
    <property type="molecule type" value="Genomic_DNA"/>
</dbReference>
<protein>
    <submittedName>
        <fullName evidence="2">LysR family transcriptional regulator</fullName>
    </submittedName>
</protein>
<dbReference type="KEGG" id="xdi:EZH22_27415"/>
<dbReference type="InterPro" id="IPR000847">
    <property type="entry name" value="LysR_HTH_N"/>
</dbReference>
<dbReference type="Proteomes" id="UP000596427">
    <property type="component" value="Chromosome"/>
</dbReference>
<organism evidence="2 3">
    <name type="scientific">Xanthobacter dioxanivorans</name>
    <dbReference type="NCBI Taxonomy" id="2528964"/>
    <lineage>
        <taxon>Bacteria</taxon>
        <taxon>Pseudomonadati</taxon>
        <taxon>Pseudomonadota</taxon>
        <taxon>Alphaproteobacteria</taxon>
        <taxon>Hyphomicrobiales</taxon>
        <taxon>Xanthobacteraceae</taxon>
        <taxon>Xanthobacter</taxon>
    </lineage>
</organism>
<feature type="domain" description="HTH lysR-type" evidence="1">
    <location>
        <begin position="21"/>
        <end position="81"/>
    </location>
</feature>
<dbReference type="AlphaFoldDB" id="A0A974SIE6"/>
<evidence type="ECO:0000313" key="2">
    <source>
        <dbReference type="EMBL" id="QRG06610.1"/>
    </source>
</evidence>
<dbReference type="InterPro" id="IPR036388">
    <property type="entry name" value="WH-like_DNA-bd_sf"/>
</dbReference>
<sequence>MASLSVRIDLGAGNRIGPGKIELLEKIDSSGSISAAGRAMNMSYRRAWELVEEMNGLFNAPLVSARTGGRQGGGTALTPLGHAVVANYRAIEQTAGEAVRLQISELEAELTPAASAAQ</sequence>
<accession>A0A974SIE6</accession>
<keyword evidence="3" id="KW-1185">Reference proteome</keyword>
<dbReference type="GO" id="GO:0003700">
    <property type="term" value="F:DNA-binding transcription factor activity"/>
    <property type="evidence" value="ECO:0007669"/>
    <property type="project" value="InterPro"/>
</dbReference>
<dbReference type="RefSeq" id="WP_203193517.1">
    <property type="nucleotide sequence ID" value="NZ_CP063362.1"/>
</dbReference>
<dbReference type="InterPro" id="IPR036390">
    <property type="entry name" value="WH_DNA-bd_sf"/>
</dbReference>
<dbReference type="PANTHER" id="PTHR30432:SF1">
    <property type="entry name" value="DNA-BINDING TRANSCRIPTIONAL DUAL REGULATOR MODE"/>
    <property type="match status" value="1"/>
</dbReference>
<evidence type="ECO:0000313" key="3">
    <source>
        <dbReference type="Proteomes" id="UP000596427"/>
    </source>
</evidence>
<name>A0A974SIE6_9HYPH</name>
<gene>
    <name evidence="2" type="ORF">EZH22_27415</name>
</gene>